<protein>
    <recommendedName>
        <fullName evidence="9">DNA double-strand break repair Rad50 ATPase</fullName>
    </recommendedName>
</protein>
<dbReference type="InterPro" id="IPR013134">
    <property type="entry name" value="Zn_hook_RAD50"/>
</dbReference>
<gene>
    <name evidence="9" type="primary">rad50</name>
    <name evidence="12" type="ORF">D9Q81_04465</name>
</gene>
<dbReference type="HAMAP" id="MF_00449">
    <property type="entry name" value="RAD50"/>
    <property type="match status" value="1"/>
</dbReference>
<dbReference type="GO" id="GO:0005524">
    <property type="term" value="F:ATP binding"/>
    <property type="evidence" value="ECO:0007669"/>
    <property type="project" value="UniProtKB-UniRule"/>
</dbReference>
<comment type="similarity">
    <text evidence="9">Belongs to the SMC family. RAD50 subfamily.</text>
</comment>
<comment type="caution">
    <text evidence="12">The sequence shown here is derived from an EMBL/GenBank/DDBJ whole genome shotgun (WGS) entry which is preliminary data.</text>
</comment>
<dbReference type="InterPro" id="IPR038729">
    <property type="entry name" value="Rad50/SbcC_AAA"/>
</dbReference>
<keyword evidence="7 9" id="KW-0175">Coiled coil</keyword>
<evidence type="ECO:0000256" key="9">
    <source>
        <dbReference type="HAMAP-Rule" id="MF_00449"/>
    </source>
</evidence>
<evidence type="ECO:0000256" key="2">
    <source>
        <dbReference type="ARBA" id="ARBA00022741"/>
    </source>
</evidence>
<feature type="binding site" evidence="9">
    <location>
        <position position="136"/>
    </location>
    <ligand>
        <name>ATP</name>
        <dbReference type="ChEBI" id="CHEBI:30616"/>
    </ligand>
</feature>
<dbReference type="Pfam" id="PF13476">
    <property type="entry name" value="AAA_23"/>
    <property type="match status" value="1"/>
</dbReference>
<dbReference type="InterPro" id="IPR027417">
    <property type="entry name" value="P-loop_NTPase"/>
</dbReference>
<comment type="domain">
    <text evidence="9">The two conserved Cys that bind zinc constitute the zinc-hook, which separates the large intramolecular coiled coil regions. The 2 Cys residues coordinate one molecule of zinc with the help of the 2 Cys residues of the zinc-hook of another Rad50 molecule, thereby forming a V-shaped homodimer.</text>
</comment>
<reference evidence="12 13" key="1">
    <citation type="submission" date="2018-10" db="EMBL/GenBank/DDBJ databases">
        <title>Co-occurring genomic capacity for anaerobic methane metabolism and dissimilatory sulfite reduction discovered in the Korarchaeota.</title>
        <authorList>
            <person name="Mckay L.J."/>
            <person name="Dlakic M."/>
            <person name="Fields M.W."/>
            <person name="Delmont T.O."/>
            <person name="Eren A.M."/>
            <person name="Jay Z.J."/>
            <person name="Klingelsmith K.B."/>
            <person name="Rusch D.B."/>
            <person name="Inskeep W.P."/>
        </authorList>
    </citation>
    <scope>NUCLEOTIDE SEQUENCE [LARGE SCALE GENOMIC DNA]</scope>
    <source>
        <strain evidence="12 13">WS</strain>
    </source>
</reference>
<feature type="coiled-coil region" evidence="9">
    <location>
        <begin position="160"/>
        <end position="270"/>
    </location>
</feature>
<keyword evidence="6 9" id="KW-0067">ATP-binding</keyword>
<dbReference type="SUPFAM" id="SSF75712">
    <property type="entry name" value="Rad50 coiled-coil Zn hook"/>
    <property type="match status" value="1"/>
</dbReference>
<keyword evidence="1 9" id="KW-0479">Metal-binding</keyword>
<sequence>MRIKRISLENFGSHQKTDITFADGINAIIGNNGAGKTTILEAIAYALYHRASRQQDELIRIGAPYMRVALEFEVDGRSYIVTRERGRDGEVSAELHEIIEGGKKLIQRDQSKVSSQIEAILGFSRDVFLQGIYVRQGEIQELLESQPSKRKEIIARLLGIDMLERLWEELREVIDRLDSEIRAMDREIAAMGDVDKERLEVERKIEELKGKLSELDSQKYILQSKIEELRKLVDEIEEKRRKFIELKSKLTEIERKIEQNIRKKRELESELIRIDESLSKLPEIEKIASKFDKISRLRDLAVKLSDLRRNIETANEKLDELRALEKEISDIEGRKEILVRIKEEIEEKRSKKQELTKMDMKLAGLKEKESDLLRRIDEIRVLSSLELNSLREIAEEVPEDPEDALQFCSQFSENLKKHLEEIDQNMKNLNNEIAALRERINSYSVYLGELSTNPERCPLCGSKLTMEVIEELRGNLQRSLNEMEARIPEIEERLASLNEERKLTVERIGRVDDASKKLRENLRELSSINDSLRKIEEDIRDLSEKIAELGDHLRDLDELELEYRKLISDIERVEKLKEKAEGLRSLLIGVDLDKMRQEISSLEGEIASLTKELNVVNIEEEYQRSKKAFIEFERLKGLLRERERISSILNELSEEISLDSEKVRELSEMIASLGFDEAALSEARSELNEAEERMREIIKTRGELEGVMGELKKKISELETKSEKLRKLRERKEKYENFRLKVLKIREIFSRDRGIQASLRERAKPIIERELNEIFSSFGFDYDSIELDENFTPILRRGGKAYSFDILSGGERISLALALRLAIARYLVSTKIECFILDEPTIHLDDERIESLLEALSSLQIPQIIVVTHSPRFRDIASRSILVSKVNGISNIEMLEEVMVSD</sequence>
<dbReference type="Pfam" id="PF13304">
    <property type="entry name" value="AAA_21"/>
    <property type="match status" value="1"/>
</dbReference>
<evidence type="ECO:0000256" key="7">
    <source>
        <dbReference type="ARBA" id="ARBA00023054"/>
    </source>
</evidence>
<feature type="domain" description="Zinc-hook" evidence="11">
    <location>
        <begin position="412"/>
        <end position="509"/>
    </location>
</feature>
<dbReference type="Pfam" id="PF04423">
    <property type="entry name" value="Rad50_zn_hook"/>
    <property type="match status" value="1"/>
</dbReference>
<evidence type="ECO:0000313" key="13">
    <source>
        <dbReference type="Proteomes" id="UP000278149"/>
    </source>
</evidence>
<dbReference type="EMBL" id="RCOR01000022">
    <property type="protein sequence ID" value="RSN69052.1"/>
    <property type="molecule type" value="Genomic_DNA"/>
</dbReference>
<keyword evidence="8 9" id="KW-0234">DNA repair</keyword>
<feature type="binding site" evidence="9">
    <location>
        <begin position="806"/>
        <end position="811"/>
    </location>
    <ligand>
        <name>ATP</name>
        <dbReference type="ChEBI" id="CHEBI:30616"/>
    </ligand>
</feature>
<comment type="caution">
    <text evidence="9">Lacks conserved residue(s) required for the propagation of feature annotation.</text>
</comment>
<evidence type="ECO:0000256" key="4">
    <source>
        <dbReference type="ARBA" id="ARBA00022801"/>
    </source>
</evidence>
<comment type="subunit">
    <text evidence="9">Homodimer. Forms a heterotetramer composed of two Mre11 subunits and two Rad50 subunits.</text>
</comment>
<dbReference type="RefSeq" id="WP_125741583.1">
    <property type="nucleotide sequence ID" value="NZ_RCOR01000022.1"/>
</dbReference>
<dbReference type="PANTHER" id="PTHR32114:SF2">
    <property type="entry name" value="ABC TRANSPORTER ABCH.3"/>
    <property type="match status" value="1"/>
</dbReference>
<keyword evidence="5 9" id="KW-0862">Zinc</keyword>
<name>A0A429G5G8_9CREN</name>
<dbReference type="Proteomes" id="UP000278149">
    <property type="component" value="Unassembled WGS sequence"/>
</dbReference>
<accession>A0A429G5G8</accession>
<keyword evidence="3 9" id="KW-0227">DNA damage</keyword>
<dbReference type="Gene3D" id="3.40.50.300">
    <property type="entry name" value="P-loop containing nucleotide triphosphate hydrolases"/>
    <property type="match status" value="2"/>
</dbReference>
<evidence type="ECO:0000256" key="3">
    <source>
        <dbReference type="ARBA" id="ARBA00022763"/>
    </source>
</evidence>
<comment type="function">
    <text evidence="9">Part of the Rad50/Mre11 complex, which is involved in the early steps of DNA double-strand break (DSB) repair. The complex may facilitate opening of the processed DNA ends to aid in the recruitment of HerA and NurA. Rad50 controls the balance between DNA end bridging and DNA resection via ATP-dependent structural rearrangements of the Rad50/Mre11 complex.</text>
</comment>
<dbReference type="GO" id="GO:0006302">
    <property type="term" value="P:double-strand break repair"/>
    <property type="evidence" value="ECO:0007669"/>
    <property type="project" value="UniProtKB-UniRule"/>
</dbReference>
<dbReference type="GO" id="GO:0016887">
    <property type="term" value="F:ATP hydrolysis activity"/>
    <property type="evidence" value="ECO:0007669"/>
    <property type="project" value="UniProtKB-UniRule"/>
</dbReference>
<dbReference type="PROSITE" id="PS51131">
    <property type="entry name" value="ZN_HOOK"/>
    <property type="match status" value="1"/>
</dbReference>
<comment type="cofactor">
    <cofactor evidence="9">
        <name>Zn(2+)</name>
        <dbReference type="ChEBI" id="CHEBI:29105"/>
    </cofactor>
    <text evidence="9">Binds 1 zinc ion per homodimer.</text>
</comment>
<evidence type="ECO:0000256" key="1">
    <source>
        <dbReference type="ARBA" id="ARBA00022723"/>
    </source>
</evidence>
<dbReference type="InterPro" id="IPR022982">
    <property type="entry name" value="Rad50_ATPase_archaeal"/>
</dbReference>
<feature type="coiled-coil region" evidence="9">
    <location>
        <begin position="297"/>
        <end position="368"/>
    </location>
</feature>
<dbReference type="Gene3D" id="1.10.287.510">
    <property type="entry name" value="Helix hairpin bin"/>
    <property type="match status" value="1"/>
</dbReference>
<evidence type="ECO:0000256" key="6">
    <source>
        <dbReference type="ARBA" id="ARBA00022840"/>
    </source>
</evidence>
<keyword evidence="2 9" id="KW-0547">Nucleotide-binding</keyword>
<dbReference type="SUPFAM" id="SSF52540">
    <property type="entry name" value="P-loop containing nucleoside triphosphate hydrolases"/>
    <property type="match status" value="1"/>
</dbReference>
<feature type="binding site" evidence="9 10">
    <location>
        <position position="460"/>
    </location>
    <ligand>
        <name>Zn(2+)</name>
        <dbReference type="ChEBI" id="CHEBI:29105"/>
    </ligand>
</feature>
<dbReference type="InterPro" id="IPR003959">
    <property type="entry name" value="ATPase_AAA_core"/>
</dbReference>
<evidence type="ECO:0000259" key="11">
    <source>
        <dbReference type="PROSITE" id="PS51131"/>
    </source>
</evidence>
<evidence type="ECO:0000313" key="12">
    <source>
        <dbReference type="EMBL" id="RSN69052.1"/>
    </source>
</evidence>
<keyword evidence="4 9" id="KW-0378">Hydrolase</keyword>
<organism evidence="12 13">
    <name type="scientific">Candidatus Korarchaeum cryptofilum</name>
    <dbReference type="NCBI Taxonomy" id="498846"/>
    <lineage>
        <taxon>Archaea</taxon>
        <taxon>Thermoproteota</taxon>
        <taxon>Candidatus Korarchaeia</taxon>
        <taxon>Candidatus Korarchaeales</taxon>
        <taxon>Candidatus Korarchaeaceae</taxon>
        <taxon>Candidatus Korarchaeum</taxon>
    </lineage>
</organism>
<evidence type="ECO:0000256" key="8">
    <source>
        <dbReference type="ARBA" id="ARBA00023204"/>
    </source>
</evidence>
<evidence type="ECO:0000256" key="10">
    <source>
        <dbReference type="PROSITE-ProRule" id="PRU00471"/>
    </source>
</evidence>
<feature type="binding site" evidence="9">
    <location>
        <begin position="32"/>
        <end position="38"/>
    </location>
    <ligand>
        <name>ATP</name>
        <dbReference type="ChEBI" id="CHEBI:30616"/>
    </ligand>
</feature>
<proteinExistence type="inferred from homology"/>
<dbReference type="PANTHER" id="PTHR32114">
    <property type="entry name" value="ABC TRANSPORTER ABCH.3"/>
    <property type="match status" value="1"/>
</dbReference>
<feature type="coiled-coil region" evidence="9">
    <location>
        <begin position="412"/>
        <end position="738"/>
    </location>
</feature>
<dbReference type="AlphaFoldDB" id="A0A429G5G8"/>
<evidence type="ECO:0000256" key="5">
    <source>
        <dbReference type="ARBA" id="ARBA00022833"/>
    </source>
</evidence>
<dbReference type="GO" id="GO:0008270">
    <property type="term" value="F:zinc ion binding"/>
    <property type="evidence" value="ECO:0007669"/>
    <property type="project" value="UniProtKB-UniRule"/>
</dbReference>
<feature type="binding site" evidence="9 10">
    <location>
        <position position="457"/>
    </location>
    <ligand>
        <name>Zn(2+)</name>
        <dbReference type="ChEBI" id="CHEBI:29105"/>
    </ligand>
</feature>